<evidence type="ECO:0000313" key="1">
    <source>
        <dbReference type="EMBL" id="SVB75390.1"/>
    </source>
</evidence>
<dbReference type="AlphaFoldDB" id="A0A382GJT2"/>
<name>A0A382GJT2_9ZZZZ</name>
<feature type="non-terminal residue" evidence="1">
    <location>
        <position position="1"/>
    </location>
</feature>
<proteinExistence type="predicted"/>
<protein>
    <submittedName>
        <fullName evidence="1">Uncharacterized protein</fullName>
    </submittedName>
</protein>
<reference evidence="1" key="1">
    <citation type="submission" date="2018-05" db="EMBL/GenBank/DDBJ databases">
        <authorList>
            <person name="Lanie J.A."/>
            <person name="Ng W.-L."/>
            <person name="Kazmierczak K.M."/>
            <person name="Andrzejewski T.M."/>
            <person name="Davidsen T.M."/>
            <person name="Wayne K.J."/>
            <person name="Tettelin H."/>
            <person name="Glass J.I."/>
            <person name="Rusch D."/>
            <person name="Podicherti R."/>
            <person name="Tsui H.-C.T."/>
            <person name="Winkler M.E."/>
        </authorList>
    </citation>
    <scope>NUCLEOTIDE SEQUENCE</scope>
</reference>
<gene>
    <name evidence="1" type="ORF">METZ01_LOCUS228244</name>
</gene>
<accession>A0A382GJT2</accession>
<sequence>PFTRWDSCYLCITNLLVRCDRFTKRV</sequence>
<organism evidence="1">
    <name type="scientific">marine metagenome</name>
    <dbReference type="NCBI Taxonomy" id="408172"/>
    <lineage>
        <taxon>unclassified sequences</taxon>
        <taxon>metagenomes</taxon>
        <taxon>ecological metagenomes</taxon>
    </lineage>
</organism>
<dbReference type="EMBL" id="UINC01055934">
    <property type="protein sequence ID" value="SVB75390.1"/>
    <property type="molecule type" value="Genomic_DNA"/>
</dbReference>
<feature type="non-terminal residue" evidence="1">
    <location>
        <position position="26"/>
    </location>
</feature>